<name>A0A0B1SYV8_OESDE</name>
<evidence type="ECO:0000313" key="2">
    <source>
        <dbReference type="Proteomes" id="UP000053660"/>
    </source>
</evidence>
<keyword evidence="2" id="KW-1185">Reference proteome</keyword>
<dbReference type="OrthoDB" id="6629957at2759"/>
<protein>
    <submittedName>
        <fullName evidence="1">Uncharacterized protein</fullName>
    </submittedName>
</protein>
<gene>
    <name evidence="1" type="ORF">OESDEN_10031</name>
</gene>
<reference evidence="1 2" key="1">
    <citation type="submission" date="2014-03" db="EMBL/GenBank/DDBJ databases">
        <title>Draft genome of the hookworm Oesophagostomum dentatum.</title>
        <authorList>
            <person name="Mitreva M."/>
        </authorList>
    </citation>
    <scope>NUCLEOTIDE SEQUENCE [LARGE SCALE GENOMIC DNA]</scope>
    <source>
        <strain evidence="1 2">OD-Hann</strain>
    </source>
</reference>
<organism evidence="1 2">
    <name type="scientific">Oesophagostomum dentatum</name>
    <name type="common">Nodular worm</name>
    <dbReference type="NCBI Taxonomy" id="61180"/>
    <lineage>
        <taxon>Eukaryota</taxon>
        <taxon>Metazoa</taxon>
        <taxon>Ecdysozoa</taxon>
        <taxon>Nematoda</taxon>
        <taxon>Chromadorea</taxon>
        <taxon>Rhabditida</taxon>
        <taxon>Rhabditina</taxon>
        <taxon>Rhabditomorpha</taxon>
        <taxon>Strongyloidea</taxon>
        <taxon>Strongylidae</taxon>
        <taxon>Oesophagostomum</taxon>
    </lineage>
</organism>
<evidence type="ECO:0000313" key="1">
    <source>
        <dbReference type="EMBL" id="KHJ90129.1"/>
    </source>
</evidence>
<dbReference type="EMBL" id="KN553347">
    <property type="protein sequence ID" value="KHJ90129.1"/>
    <property type="molecule type" value="Genomic_DNA"/>
</dbReference>
<dbReference type="Proteomes" id="UP000053660">
    <property type="component" value="Unassembled WGS sequence"/>
</dbReference>
<sequence length="70" mass="7592">MLVRFLSWLADAHAEAGLETRLPYGRFQVANASSSHCTYLLFSETTAKGMGLAKIAGKEDSVELDSTLTL</sequence>
<accession>A0A0B1SYV8</accession>
<dbReference type="AlphaFoldDB" id="A0A0B1SYV8"/>
<proteinExistence type="predicted"/>